<evidence type="ECO:0000313" key="3">
    <source>
        <dbReference type="Proteomes" id="UP000013966"/>
    </source>
</evidence>
<dbReference type="PATRIC" id="fig|758793.3.peg.1172"/>
<reference evidence="2 3" key="2">
    <citation type="journal article" date="2018" name="Int. J. Syst. Evol. Microbiol.">
        <title>Burkholderia insecticola sp. nov., a gut symbiotic bacterium of the bean bug Riptortus pedestris.</title>
        <authorList>
            <person name="Takeshita K."/>
            <person name="Tamaki H."/>
            <person name="Ohbayashi T."/>
            <person name="Meng X.-Y."/>
            <person name="Sone T."/>
            <person name="Mitani Y."/>
            <person name="Peeters C."/>
            <person name="Kikuchi Y."/>
            <person name="Vandamme P."/>
        </authorList>
    </citation>
    <scope>NUCLEOTIDE SEQUENCE [LARGE SCALE GENOMIC DNA]</scope>
    <source>
        <strain evidence="2">RPE64</strain>
    </source>
</reference>
<reference evidence="2 3" key="1">
    <citation type="journal article" date="2013" name="Genome Announc.">
        <title>Complete Genome Sequence of Burkholderia sp. Strain RPE64, Bacterial Symbiont of the Bean Bug Riptortus pedestris.</title>
        <authorList>
            <person name="Shibata T.F."/>
            <person name="Maeda T."/>
            <person name="Nikoh N."/>
            <person name="Yamaguchi K."/>
            <person name="Oshima K."/>
            <person name="Hattori M."/>
            <person name="Nishiyama T."/>
            <person name="Hasebe M."/>
            <person name="Fukatsu T."/>
            <person name="Kikuchi Y."/>
            <person name="Shigenobu S."/>
        </authorList>
    </citation>
    <scope>NUCLEOTIDE SEQUENCE [LARGE SCALE GENOMIC DNA]</scope>
</reference>
<protein>
    <submittedName>
        <fullName evidence="2">Uncharacterized protein</fullName>
    </submittedName>
</protein>
<dbReference type="AlphaFoldDB" id="R4WPW5"/>
<accession>R4WPW5</accession>
<dbReference type="STRING" id="758793.BRPE64_ACDS11710"/>
<organism evidence="2 3">
    <name type="scientific">Caballeronia insecticola</name>
    <dbReference type="NCBI Taxonomy" id="758793"/>
    <lineage>
        <taxon>Bacteria</taxon>
        <taxon>Pseudomonadati</taxon>
        <taxon>Pseudomonadota</taxon>
        <taxon>Betaproteobacteria</taxon>
        <taxon>Burkholderiales</taxon>
        <taxon>Burkholderiaceae</taxon>
        <taxon>Caballeronia</taxon>
    </lineage>
</organism>
<sequence>MAAKGAANKESAILDRTGRASGIGHSANGRRARGAVASLNFHRIRLRSTP</sequence>
<gene>
    <name evidence="2" type="ORF">BRPE64_ACDS11710</name>
</gene>
<keyword evidence="3" id="KW-1185">Reference proteome</keyword>
<name>R4WPW5_9BURK</name>
<dbReference type="EMBL" id="AP013058">
    <property type="protein sequence ID" value="BAN22925.1"/>
    <property type="molecule type" value="Genomic_DNA"/>
</dbReference>
<proteinExistence type="predicted"/>
<feature type="region of interest" description="Disordered" evidence="1">
    <location>
        <begin position="1"/>
        <end position="34"/>
    </location>
</feature>
<dbReference type="Proteomes" id="UP000013966">
    <property type="component" value="Chromosome 1"/>
</dbReference>
<dbReference type="HOGENOM" id="CLU_3115447_0_0_4"/>
<evidence type="ECO:0000313" key="2">
    <source>
        <dbReference type="EMBL" id="BAN22925.1"/>
    </source>
</evidence>
<dbReference type="KEGG" id="buo:BRPE64_ACDS11710"/>
<evidence type="ECO:0000256" key="1">
    <source>
        <dbReference type="SAM" id="MobiDB-lite"/>
    </source>
</evidence>